<dbReference type="RefSeq" id="WP_126754099.1">
    <property type="nucleotide sequence ID" value="NZ_PIPY01000004.1"/>
</dbReference>
<organism evidence="1 2">
    <name type="scientific">Pseudidiomarina insulisalsae</name>
    <dbReference type="NCBI Taxonomy" id="575789"/>
    <lineage>
        <taxon>Bacteria</taxon>
        <taxon>Pseudomonadati</taxon>
        <taxon>Pseudomonadota</taxon>
        <taxon>Gammaproteobacteria</taxon>
        <taxon>Alteromonadales</taxon>
        <taxon>Idiomarinaceae</taxon>
        <taxon>Pseudidiomarina</taxon>
    </lineage>
</organism>
<gene>
    <name evidence="1" type="ORF">CWI71_04605</name>
</gene>
<dbReference type="OrthoDB" id="185963at2"/>
<evidence type="ECO:0000313" key="1">
    <source>
        <dbReference type="EMBL" id="RUO62136.1"/>
    </source>
</evidence>
<evidence type="ECO:0008006" key="3">
    <source>
        <dbReference type="Google" id="ProtNLM"/>
    </source>
</evidence>
<dbReference type="Gene3D" id="2.40.70.10">
    <property type="entry name" value="Acid Proteases"/>
    <property type="match status" value="1"/>
</dbReference>
<dbReference type="Proteomes" id="UP000288259">
    <property type="component" value="Unassembled WGS sequence"/>
</dbReference>
<reference evidence="2" key="1">
    <citation type="journal article" date="2018" name="Front. Microbiol.">
        <title>Genome-Based Analysis Reveals the Taxonomy and Diversity of the Family Idiomarinaceae.</title>
        <authorList>
            <person name="Liu Y."/>
            <person name="Lai Q."/>
            <person name="Shao Z."/>
        </authorList>
    </citation>
    <scope>NUCLEOTIDE SEQUENCE [LARGE SCALE GENOMIC DNA]</scope>
    <source>
        <strain evidence="2">CVS-6</strain>
    </source>
</reference>
<accession>A0A432YMF7</accession>
<keyword evidence="2" id="KW-1185">Reference proteome</keyword>
<sequence>MPVTINGHKLRFFLDTGAPGSLNIAPAAARRIGLKPTGNSYTADMLGNKLKVTNYSVDRVSFGRRLHTFQLQ</sequence>
<protein>
    <recommendedName>
        <fullName evidence="3">Peptidase A2 domain-containing protein</fullName>
    </recommendedName>
</protein>
<dbReference type="InterPro" id="IPR021109">
    <property type="entry name" value="Peptidase_aspartic_dom_sf"/>
</dbReference>
<dbReference type="AlphaFoldDB" id="A0A432YMF7"/>
<evidence type="ECO:0000313" key="2">
    <source>
        <dbReference type="Proteomes" id="UP000288259"/>
    </source>
</evidence>
<name>A0A432YMF7_9GAMM</name>
<proteinExistence type="predicted"/>
<dbReference type="SUPFAM" id="SSF50630">
    <property type="entry name" value="Acid proteases"/>
    <property type="match status" value="1"/>
</dbReference>
<dbReference type="EMBL" id="PIPY01000004">
    <property type="protein sequence ID" value="RUO62136.1"/>
    <property type="molecule type" value="Genomic_DNA"/>
</dbReference>
<dbReference type="Pfam" id="PF13650">
    <property type="entry name" value="Asp_protease_2"/>
    <property type="match status" value="1"/>
</dbReference>
<comment type="caution">
    <text evidence="1">The sequence shown here is derived from an EMBL/GenBank/DDBJ whole genome shotgun (WGS) entry which is preliminary data.</text>
</comment>